<protein>
    <submittedName>
        <fullName evidence="1">DUF1176 domain-containing protein</fullName>
    </submittedName>
</protein>
<proteinExistence type="predicted"/>
<name>A0A4R0PCU1_9HYPH</name>
<dbReference type="AlphaFoldDB" id="A0A4R0PCU1"/>
<dbReference type="Pfam" id="PF06674">
    <property type="entry name" value="DUF1176"/>
    <property type="match status" value="1"/>
</dbReference>
<accession>A0A4R0PCU1</accession>
<comment type="caution">
    <text evidence="1">The sequence shown here is derived from an EMBL/GenBank/DDBJ whole genome shotgun (WGS) entry which is preliminary data.</text>
</comment>
<evidence type="ECO:0000313" key="1">
    <source>
        <dbReference type="EMBL" id="TCD15292.1"/>
    </source>
</evidence>
<sequence length="357" mass="38627">MQPSVSRDFRASALRQTVVWLVVLFCLVAVLPAMASQFKRIRDISVSCNDALTCDVSAYNAQSELYTVTFRRRASPDAPVELVLGVRETLTPGSDVLLEIDGAEIVRLPVADLSYRAAVYEYLFRGREEIAALMGSAKTGRTLRVSYRTRGVDTVSRFSLAGFVAGLIFMDEVQGRVGRPDALQADGPGTSGGEGTIREVVSFSDIPFQLRSEFTSPSGSCGGLQEQPFAKLGGFDAEAGAGVRLIGLPCGSGDAFNQPYAFWERDGPRFNRVAFPVIAEEGPSTSSTAWNVEWDDERKILTSLFKGRAAGDCGILNRWAWKTGESENAFVLIEARATAECGSGDPQSWPIVWPVGG</sequence>
<keyword evidence="2" id="KW-1185">Reference proteome</keyword>
<gene>
    <name evidence="1" type="ORF">E0D97_07080</name>
</gene>
<dbReference type="EMBL" id="SJST01000002">
    <property type="protein sequence ID" value="TCD15292.1"/>
    <property type="molecule type" value="Genomic_DNA"/>
</dbReference>
<evidence type="ECO:0000313" key="2">
    <source>
        <dbReference type="Proteomes" id="UP000291301"/>
    </source>
</evidence>
<dbReference type="Proteomes" id="UP000291301">
    <property type="component" value="Unassembled WGS sequence"/>
</dbReference>
<reference evidence="1 2" key="1">
    <citation type="journal article" date="2015" name="Antonie Van Leeuwenhoek">
        <title>Oricola cellulosilytica gen. nov., sp. nov., a cellulose-degrading bacterium of the family Phyllobacteriaceae isolated from surface seashore water, and emended descriptions of Mesorhizobium loti and Phyllobacterium myrsinacearum.</title>
        <authorList>
            <person name="Hameed A."/>
            <person name="Shahina M."/>
            <person name="Lai W.A."/>
            <person name="Lin S.Y."/>
            <person name="Young L.S."/>
            <person name="Liu Y.C."/>
            <person name="Hsu Y.H."/>
            <person name="Young C.C."/>
        </authorList>
    </citation>
    <scope>NUCLEOTIDE SEQUENCE [LARGE SCALE GENOMIC DNA]</scope>
    <source>
        <strain evidence="1 2">KCTC 52183</strain>
    </source>
</reference>
<organism evidence="1 2">
    <name type="scientific">Oricola cellulosilytica</name>
    <dbReference type="NCBI Taxonomy" id="1429082"/>
    <lineage>
        <taxon>Bacteria</taxon>
        <taxon>Pseudomonadati</taxon>
        <taxon>Pseudomonadota</taxon>
        <taxon>Alphaproteobacteria</taxon>
        <taxon>Hyphomicrobiales</taxon>
        <taxon>Ahrensiaceae</taxon>
        <taxon>Oricola</taxon>
    </lineage>
</organism>
<dbReference type="InterPro" id="IPR009560">
    <property type="entry name" value="DUF1176"/>
</dbReference>